<feature type="transmembrane region" description="Helical" evidence="1">
    <location>
        <begin position="147"/>
        <end position="164"/>
    </location>
</feature>
<comment type="caution">
    <text evidence="2">The sequence shown here is derived from an EMBL/GenBank/DDBJ whole genome shotgun (WGS) entry which is preliminary data.</text>
</comment>
<proteinExistence type="predicted"/>
<feature type="transmembrane region" description="Helical" evidence="1">
    <location>
        <begin position="62"/>
        <end position="81"/>
    </location>
</feature>
<dbReference type="EMBL" id="NPDN01000005">
    <property type="protein sequence ID" value="PJZ25334.1"/>
    <property type="molecule type" value="Genomic_DNA"/>
</dbReference>
<keyword evidence="1" id="KW-0812">Transmembrane</keyword>
<dbReference type="AlphaFoldDB" id="A0A2M9XCF1"/>
<evidence type="ECO:0000313" key="2">
    <source>
        <dbReference type="EMBL" id="PJZ25334.1"/>
    </source>
</evidence>
<keyword evidence="3" id="KW-1185">Reference proteome</keyword>
<dbReference type="Proteomes" id="UP000232196">
    <property type="component" value="Unassembled WGS sequence"/>
</dbReference>
<accession>A0A2M9XCF1</accession>
<organism evidence="2 3">
    <name type="scientific">Leptospira hartskeerlii</name>
    <dbReference type="NCBI Taxonomy" id="2023177"/>
    <lineage>
        <taxon>Bacteria</taxon>
        <taxon>Pseudomonadati</taxon>
        <taxon>Spirochaetota</taxon>
        <taxon>Spirochaetia</taxon>
        <taxon>Leptospirales</taxon>
        <taxon>Leptospiraceae</taxon>
        <taxon>Leptospira</taxon>
    </lineage>
</organism>
<keyword evidence="1" id="KW-0472">Membrane</keyword>
<reference evidence="2 3" key="1">
    <citation type="submission" date="2017-07" db="EMBL/GenBank/DDBJ databases">
        <title>Leptospira spp. isolated from tropical soils.</title>
        <authorList>
            <person name="Thibeaux R."/>
            <person name="Iraola G."/>
            <person name="Ferres I."/>
            <person name="Bierque E."/>
            <person name="Girault D."/>
            <person name="Soupe-Gilbert M.-E."/>
            <person name="Picardeau M."/>
            <person name="Goarant C."/>
        </authorList>
    </citation>
    <scope>NUCLEOTIDE SEQUENCE [LARGE SCALE GENOMIC DNA]</scope>
    <source>
        <strain evidence="2 3">MCA1-C-A1</strain>
    </source>
</reference>
<sequence>MGRITYLRFAFSLFLRDWITSVLHVVFSTFFAYGFLFGFFSLRTEKRPTDVYSIDLFLNSPYLVLSLCGLALIFMSIVRVMTRSGDNGIMMAVGGNRQGVVLLQTVELWIIHGIGFLFSLILSVFIPIGKSELVSPLDYIGSLGSEAILIGGVSAFIAYLYTLVDPYRSIRRGK</sequence>
<keyword evidence="1" id="KW-1133">Transmembrane helix</keyword>
<dbReference type="OrthoDB" id="344457at2"/>
<evidence type="ECO:0000256" key="1">
    <source>
        <dbReference type="SAM" id="Phobius"/>
    </source>
</evidence>
<name>A0A2M9XCF1_9LEPT</name>
<feature type="transmembrane region" description="Helical" evidence="1">
    <location>
        <begin position="101"/>
        <end position="127"/>
    </location>
</feature>
<feature type="transmembrane region" description="Helical" evidence="1">
    <location>
        <begin position="21"/>
        <end position="42"/>
    </location>
</feature>
<evidence type="ECO:0000313" key="3">
    <source>
        <dbReference type="Proteomes" id="UP000232196"/>
    </source>
</evidence>
<protein>
    <submittedName>
        <fullName evidence="2">ABC transporter permease</fullName>
    </submittedName>
</protein>
<gene>
    <name evidence="2" type="ORF">CH357_10410</name>
</gene>